<protein>
    <submittedName>
        <fullName evidence="6">Putative Cobalt transport family protein</fullName>
    </submittedName>
</protein>
<dbReference type="Pfam" id="PF02361">
    <property type="entry name" value="CbiQ"/>
    <property type="match status" value="1"/>
</dbReference>
<evidence type="ECO:0000256" key="4">
    <source>
        <dbReference type="ARBA" id="ARBA00023136"/>
    </source>
</evidence>
<accession>A0A1Y6K197</accession>
<dbReference type="PANTHER" id="PTHR33514">
    <property type="entry name" value="PROTEIN ABCI12, CHLOROPLASTIC"/>
    <property type="match status" value="1"/>
</dbReference>
<dbReference type="GO" id="GO:0005886">
    <property type="term" value="C:plasma membrane"/>
    <property type="evidence" value="ECO:0007669"/>
    <property type="project" value="UniProtKB-ARBA"/>
</dbReference>
<feature type="transmembrane region" description="Helical" evidence="5">
    <location>
        <begin position="239"/>
        <end position="258"/>
    </location>
</feature>
<organism evidence="6 7">
    <name type="scientific">Candidatus Brevifilum fermentans</name>
    <dbReference type="NCBI Taxonomy" id="1986204"/>
    <lineage>
        <taxon>Bacteria</taxon>
        <taxon>Bacillati</taxon>
        <taxon>Chloroflexota</taxon>
        <taxon>Anaerolineae</taxon>
        <taxon>Anaerolineales</taxon>
        <taxon>Anaerolineaceae</taxon>
        <taxon>Candidatus Brevifilum</taxon>
    </lineage>
</organism>
<name>A0A1Y6K197_9CHLR</name>
<sequence length="263" mass="29740">MTTSRISSLDIRLKVLFFVTMVVLAFFFNNPAYNFVLMAFLIVVMLWGQLPLAGFWSMLKPMLPVFIIILLFTLFTKPYGLPERYTEQILFYLLPNEKMPATSGGLILGINFLLRIMLMISVTYIFISSTAIDDILLLMSEMKAPYWLSILITTAISFIPTMNHKKDLIFQAQKSRGATVNQKGVFGQLLSFVPIMVPLITNSILMANNLAIAMTNRGYGATSQMTMMKDLSFSRVDKVLLVLILLIFIGAVILRFPFKYGVL</sequence>
<evidence type="ECO:0000313" key="7">
    <source>
        <dbReference type="Proteomes" id="UP000195514"/>
    </source>
</evidence>
<dbReference type="EMBL" id="LT859958">
    <property type="protein sequence ID" value="SMX53462.1"/>
    <property type="molecule type" value="Genomic_DNA"/>
</dbReference>
<dbReference type="KEGG" id="abat:CFX1CAM_0396"/>
<feature type="transmembrane region" description="Helical" evidence="5">
    <location>
        <begin position="101"/>
        <end position="126"/>
    </location>
</feature>
<proteinExistence type="predicted"/>
<evidence type="ECO:0000256" key="2">
    <source>
        <dbReference type="ARBA" id="ARBA00022692"/>
    </source>
</evidence>
<evidence type="ECO:0000256" key="5">
    <source>
        <dbReference type="SAM" id="Phobius"/>
    </source>
</evidence>
<dbReference type="InterPro" id="IPR003339">
    <property type="entry name" value="ABC/ECF_trnsptr_transmembrane"/>
</dbReference>
<dbReference type="RefSeq" id="WP_087861397.1">
    <property type="nucleotide sequence ID" value="NZ_LT859958.1"/>
</dbReference>
<keyword evidence="7" id="KW-1185">Reference proteome</keyword>
<dbReference type="OrthoDB" id="8075495at2"/>
<dbReference type="Proteomes" id="UP000195514">
    <property type="component" value="Chromosome I"/>
</dbReference>
<evidence type="ECO:0000256" key="3">
    <source>
        <dbReference type="ARBA" id="ARBA00022989"/>
    </source>
</evidence>
<keyword evidence="2 5" id="KW-0812">Transmembrane</keyword>
<evidence type="ECO:0000313" key="6">
    <source>
        <dbReference type="EMBL" id="SMX53462.1"/>
    </source>
</evidence>
<evidence type="ECO:0000256" key="1">
    <source>
        <dbReference type="ARBA" id="ARBA00004141"/>
    </source>
</evidence>
<reference evidence="7" key="1">
    <citation type="submission" date="2017-05" db="EMBL/GenBank/DDBJ databases">
        <authorList>
            <person name="Kirkegaard R."/>
            <person name="Mcilroy J S."/>
        </authorList>
    </citation>
    <scope>NUCLEOTIDE SEQUENCE [LARGE SCALE GENOMIC DNA]</scope>
</reference>
<dbReference type="CDD" id="cd16914">
    <property type="entry name" value="EcfT"/>
    <property type="match status" value="1"/>
</dbReference>
<dbReference type="AlphaFoldDB" id="A0A1Y6K197"/>
<feature type="transmembrane region" description="Helical" evidence="5">
    <location>
        <begin position="146"/>
        <end position="164"/>
    </location>
</feature>
<dbReference type="PANTHER" id="PTHR33514:SF13">
    <property type="entry name" value="PROTEIN ABCI12, CHLOROPLASTIC"/>
    <property type="match status" value="1"/>
</dbReference>
<keyword evidence="3 5" id="KW-1133">Transmembrane helix</keyword>
<feature type="transmembrane region" description="Helical" evidence="5">
    <location>
        <begin position="63"/>
        <end position="81"/>
    </location>
</feature>
<gene>
    <name evidence="6" type="ORF">CFX1CAM_0396</name>
</gene>
<keyword evidence="4 5" id="KW-0472">Membrane</keyword>
<comment type="subcellular location">
    <subcellularLocation>
        <location evidence="1">Membrane</location>
        <topology evidence="1">Multi-pass membrane protein</topology>
    </subcellularLocation>
</comment>
<feature type="transmembrane region" description="Helical" evidence="5">
    <location>
        <begin position="184"/>
        <end position="207"/>
    </location>
</feature>